<evidence type="ECO:0000256" key="1">
    <source>
        <dbReference type="ARBA" id="ARBA00023015"/>
    </source>
</evidence>
<evidence type="ECO:0000259" key="3">
    <source>
        <dbReference type="PROSITE" id="PS01124"/>
    </source>
</evidence>
<dbReference type="Gene3D" id="1.10.10.60">
    <property type="entry name" value="Homeodomain-like"/>
    <property type="match status" value="1"/>
</dbReference>
<protein>
    <submittedName>
        <fullName evidence="4">Helix-turn-helix domain-containing protein</fullName>
    </submittedName>
</protein>
<dbReference type="GO" id="GO:0043565">
    <property type="term" value="F:sequence-specific DNA binding"/>
    <property type="evidence" value="ECO:0007669"/>
    <property type="project" value="InterPro"/>
</dbReference>
<evidence type="ECO:0000256" key="2">
    <source>
        <dbReference type="ARBA" id="ARBA00023163"/>
    </source>
</evidence>
<dbReference type="InterPro" id="IPR053142">
    <property type="entry name" value="PchR_regulatory_protein"/>
</dbReference>
<feature type="domain" description="HTH araC/xylS-type" evidence="3">
    <location>
        <begin position="228"/>
        <end position="326"/>
    </location>
</feature>
<keyword evidence="1" id="KW-0805">Transcription regulation</keyword>
<dbReference type="PROSITE" id="PS01124">
    <property type="entry name" value="HTH_ARAC_FAMILY_2"/>
    <property type="match status" value="1"/>
</dbReference>
<evidence type="ECO:0000313" key="4">
    <source>
        <dbReference type="EMBL" id="QWG04225.1"/>
    </source>
</evidence>
<evidence type="ECO:0000313" key="5">
    <source>
        <dbReference type="Proteomes" id="UP000678679"/>
    </source>
</evidence>
<keyword evidence="5" id="KW-1185">Reference proteome</keyword>
<dbReference type="SUPFAM" id="SSF46689">
    <property type="entry name" value="Homeodomain-like"/>
    <property type="match status" value="1"/>
</dbReference>
<dbReference type="AlphaFoldDB" id="A0AAX1N9U4"/>
<organism evidence="4 5">
    <name type="scientific">Flammeovirga yaeyamensis</name>
    <dbReference type="NCBI Taxonomy" id="367791"/>
    <lineage>
        <taxon>Bacteria</taxon>
        <taxon>Pseudomonadati</taxon>
        <taxon>Bacteroidota</taxon>
        <taxon>Cytophagia</taxon>
        <taxon>Cytophagales</taxon>
        <taxon>Flammeovirgaceae</taxon>
        <taxon>Flammeovirga</taxon>
    </lineage>
</organism>
<name>A0AAX1N9U4_9BACT</name>
<dbReference type="GO" id="GO:0003700">
    <property type="term" value="F:DNA-binding transcription factor activity"/>
    <property type="evidence" value="ECO:0007669"/>
    <property type="project" value="InterPro"/>
</dbReference>
<dbReference type="InterPro" id="IPR018060">
    <property type="entry name" value="HTH_AraC"/>
</dbReference>
<dbReference type="PANTHER" id="PTHR47893:SF1">
    <property type="entry name" value="REGULATORY PROTEIN PCHR"/>
    <property type="match status" value="1"/>
</dbReference>
<proteinExistence type="predicted"/>
<dbReference type="SMART" id="SM00342">
    <property type="entry name" value="HTH_ARAC"/>
    <property type="match status" value="1"/>
</dbReference>
<reference evidence="4 5" key="1">
    <citation type="submission" date="2021-05" db="EMBL/GenBank/DDBJ databases">
        <title>Comparative genomic studies on the polysaccharide-degrading batcterial strains of the Flammeovirga genus.</title>
        <authorList>
            <person name="Zewei F."/>
            <person name="Zheng Z."/>
            <person name="Yu L."/>
            <person name="Ruyue G."/>
            <person name="Yanhong M."/>
            <person name="Yuanyuan C."/>
            <person name="Jingyan G."/>
            <person name="Wenjun H."/>
        </authorList>
    </citation>
    <scope>NUCLEOTIDE SEQUENCE [LARGE SCALE GENOMIC DNA]</scope>
    <source>
        <strain evidence="4 5">NBRC:100898</strain>
    </source>
</reference>
<sequence length="334" mass="39273">MKSKSNSNNILSGDEINPFSYFEVLKEKFGGSLKDDEYTLDHPEVGLVKSIFYQYLPDMYCGVTTLHLKKRFTFQNTTQSKNKFISLRIGKSGDFTSENKEKATFKNAMYLYNSQQNFSIDYPEDQNIRWYFVRFPVEVYYLFADEHDSKLKELINQDNAWFYYAPLSPALDEILQALDQCMEDEHSRRGMLLSKVIEIFVVLKNETIANNYKNIVYGVQAEDLNVMLKIKDDILNDFKRIPDVQKIAKEYGMSESKLQRTFKKVFKMPLLKYYNDQRQIEAKKLVMYSEKDLGQISFELGFTDLSHFSKRYTKYHGEQPSVTRKKSAENPLTF</sequence>
<dbReference type="PANTHER" id="PTHR47893">
    <property type="entry name" value="REGULATORY PROTEIN PCHR"/>
    <property type="match status" value="1"/>
</dbReference>
<keyword evidence="2" id="KW-0804">Transcription</keyword>
<dbReference type="EMBL" id="CP076133">
    <property type="protein sequence ID" value="QWG04225.1"/>
    <property type="molecule type" value="Genomic_DNA"/>
</dbReference>
<dbReference type="InterPro" id="IPR009057">
    <property type="entry name" value="Homeodomain-like_sf"/>
</dbReference>
<dbReference type="Pfam" id="PF12833">
    <property type="entry name" value="HTH_18"/>
    <property type="match status" value="1"/>
</dbReference>
<dbReference type="RefSeq" id="WP_169663713.1">
    <property type="nucleotide sequence ID" value="NZ_CP076133.1"/>
</dbReference>
<dbReference type="Proteomes" id="UP000678679">
    <property type="component" value="Chromosome 2"/>
</dbReference>
<accession>A0AAX1N9U4</accession>
<dbReference type="KEGG" id="fya:KMW28_25365"/>
<gene>
    <name evidence="4" type="ORF">KMW28_25365</name>
</gene>